<name>A0AAW2I2J7_9NEOP</name>
<evidence type="ECO:0000259" key="3">
    <source>
        <dbReference type="Pfam" id="PF12624"/>
    </source>
</evidence>
<proteinExistence type="inferred from homology"/>
<evidence type="ECO:0000256" key="1">
    <source>
        <dbReference type="ARBA" id="ARBA00006545"/>
    </source>
</evidence>
<gene>
    <name evidence="4" type="ORF">PYX00_003683</name>
</gene>
<organism evidence="4">
    <name type="scientific">Menopon gallinae</name>
    <name type="common">poultry shaft louse</name>
    <dbReference type="NCBI Taxonomy" id="328185"/>
    <lineage>
        <taxon>Eukaryota</taxon>
        <taxon>Metazoa</taxon>
        <taxon>Ecdysozoa</taxon>
        <taxon>Arthropoda</taxon>
        <taxon>Hexapoda</taxon>
        <taxon>Insecta</taxon>
        <taxon>Pterygota</taxon>
        <taxon>Neoptera</taxon>
        <taxon>Paraneoptera</taxon>
        <taxon>Psocodea</taxon>
        <taxon>Troctomorpha</taxon>
        <taxon>Phthiraptera</taxon>
        <taxon>Amblycera</taxon>
        <taxon>Menoponidae</taxon>
        <taxon>Menopon</taxon>
    </lineage>
</organism>
<dbReference type="GO" id="GO:0045053">
    <property type="term" value="P:protein retention in Golgi apparatus"/>
    <property type="evidence" value="ECO:0007669"/>
    <property type="project" value="TreeGrafter"/>
</dbReference>
<dbReference type="InterPro" id="IPR026847">
    <property type="entry name" value="VPS13"/>
</dbReference>
<dbReference type="AlphaFoldDB" id="A0AAW2I2J7"/>
<evidence type="ECO:0000313" key="4">
    <source>
        <dbReference type="EMBL" id="KAL0275996.1"/>
    </source>
</evidence>
<comment type="similarity">
    <text evidence="1">Belongs to the VPS13 family.</text>
</comment>
<accession>A0AAW2I2J7</accession>
<reference evidence="4" key="1">
    <citation type="journal article" date="2024" name="Gigascience">
        <title>Chromosome-level genome of the poultry shaft louse Menopon gallinae provides insight into the host-switching and adaptive evolution of parasitic lice.</title>
        <authorList>
            <person name="Xu Y."/>
            <person name="Ma L."/>
            <person name="Liu S."/>
            <person name="Liang Y."/>
            <person name="Liu Q."/>
            <person name="He Z."/>
            <person name="Tian L."/>
            <person name="Duan Y."/>
            <person name="Cai W."/>
            <person name="Li H."/>
            <person name="Song F."/>
        </authorList>
    </citation>
    <scope>NUCLEOTIDE SEQUENCE</scope>
    <source>
        <strain evidence="4">Cailab_2023a</strain>
    </source>
</reference>
<dbReference type="PANTHER" id="PTHR16166:SF93">
    <property type="entry name" value="INTERMEMBRANE LIPID TRANSFER PROTEIN VPS13"/>
    <property type="match status" value="1"/>
</dbReference>
<dbReference type="PANTHER" id="PTHR16166">
    <property type="entry name" value="VACUOLAR PROTEIN SORTING-ASSOCIATED PROTEIN VPS13"/>
    <property type="match status" value="1"/>
</dbReference>
<sequence>MFEGLVASILNKWLGKYVEDLDTEQFNVGIFSGEVKLYNLKLKPEALFELELPIEVKYGVIGEMSLTIPWSSLSSQAIAVSIEEIFIVANPVGFDEFDAEKEKRLLRTTRKKILDDLEGEGLFGSGNGTLLDGLLSALANNIQLFVRKVHVRYEDRSIQGGIACGICIQGMSIETTNSKWKPCTIPAGSGTVYQLARLEAMAVYLNTGLDNSGWVSDNWQEDMALGLQTFSIQGKNFDFLIKPFSAKMKVIVSRSSEARVPKLLVDLVIQDAVVQLSRAQMQAIVAVLHLFKQINLRREFLHIRIHEPVHKNARSWWKYSYKAVLQQRVYPYTWEKIRQHRENYRQYKELYKQAALNPGDTELRLDLGRAEDKLDLSSIVIAREHAKIEIKNEDPDRIEITSNEEKWWSLNVNNNNNYSCLKFQIKPDKPRGLWSQLSGAESLKLNELLGKTEEPAAPEKAKKYIEHKVNLTLHHFTASVFVRGSEIASLSLSQFLGSFESRPAAQAFKVSARAESFTVEGASIEHGLVPILTVDNMAGNSSSNFLSIDFEKNPLAVEADYGITVNVEPTEFIYHEHAVSEFLSFFQGIGIAENTFKTKWLSLRDNIIRLKSLIESRQLRIYVNMNIKAPHVVIAETGSLQKAGMVAVLDFGRWTLRSDLQLPLCLDEVTQMELEERLYDRLHINLDGFQLLFTDSGTQS</sequence>
<evidence type="ECO:0000256" key="2">
    <source>
        <dbReference type="ARBA" id="ARBA00022448"/>
    </source>
</evidence>
<feature type="domain" description="Chorein N-terminal" evidence="3">
    <location>
        <begin position="1"/>
        <end position="659"/>
    </location>
</feature>
<keyword evidence="2" id="KW-0813">Transport</keyword>
<dbReference type="EMBL" id="JARGDH010000002">
    <property type="protein sequence ID" value="KAL0275996.1"/>
    <property type="molecule type" value="Genomic_DNA"/>
</dbReference>
<protein>
    <recommendedName>
        <fullName evidence="3">Chorein N-terminal domain-containing protein</fullName>
    </recommendedName>
</protein>
<comment type="caution">
    <text evidence="4">The sequence shown here is derived from an EMBL/GenBank/DDBJ whole genome shotgun (WGS) entry which is preliminary data.</text>
</comment>
<dbReference type="GO" id="GO:0006623">
    <property type="term" value="P:protein targeting to vacuole"/>
    <property type="evidence" value="ECO:0007669"/>
    <property type="project" value="TreeGrafter"/>
</dbReference>
<dbReference type="InterPro" id="IPR026854">
    <property type="entry name" value="VPS13_N"/>
</dbReference>
<dbReference type="Pfam" id="PF12624">
    <property type="entry name" value="VPS13_N"/>
    <property type="match status" value="1"/>
</dbReference>